<feature type="transmembrane region" description="Helical" evidence="1">
    <location>
        <begin position="298"/>
        <end position="316"/>
    </location>
</feature>
<dbReference type="AlphaFoldDB" id="A0A553H345"/>
<evidence type="ECO:0000256" key="1">
    <source>
        <dbReference type="SAM" id="Phobius"/>
    </source>
</evidence>
<keyword evidence="1" id="KW-0472">Membrane</keyword>
<keyword evidence="3" id="KW-1185">Reference proteome</keyword>
<comment type="caution">
    <text evidence="2">The sequence shown here is derived from an EMBL/GenBank/DDBJ whole genome shotgun (WGS) entry which is preliminary data.</text>
</comment>
<accession>A0A553H345</accession>
<feature type="transmembrane region" description="Helical" evidence="1">
    <location>
        <begin position="12"/>
        <end position="33"/>
    </location>
</feature>
<feature type="transmembrane region" description="Helical" evidence="1">
    <location>
        <begin position="322"/>
        <end position="339"/>
    </location>
</feature>
<keyword evidence="1" id="KW-1133">Transmembrane helix</keyword>
<feature type="transmembrane region" description="Helical" evidence="1">
    <location>
        <begin position="77"/>
        <end position="101"/>
    </location>
</feature>
<dbReference type="Proteomes" id="UP000315235">
    <property type="component" value="Unassembled WGS sequence"/>
</dbReference>
<gene>
    <name evidence="2" type="ORF">FM069_02970</name>
</gene>
<keyword evidence="1" id="KW-0812">Transmembrane</keyword>
<feature type="transmembrane region" description="Helical" evidence="1">
    <location>
        <begin position="207"/>
        <end position="227"/>
    </location>
</feature>
<feature type="transmembrane region" description="Helical" evidence="1">
    <location>
        <begin position="113"/>
        <end position="135"/>
    </location>
</feature>
<proteinExistence type="predicted"/>
<protein>
    <recommendedName>
        <fullName evidence="4">Glycosyltransferase RgtA/B/C/D-like domain-containing protein</fullName>
    </recommendedName>
</protein>
<dbReference type="RefSeq" id="WP_143486794.1">
    <property type="nucleotide sequence ID" value="NZ_VJOY01000002.1"/>
</dbReference>
<evidence type="ECO:0000313" key="3">
    <source>
        <dbReference type="Proteomes" id="UP000315235"/>
    </source>
</evidence>
<sequence length="534" mass="60007">MSFEYKVSVPGKVSAAALVAAILLFFLAGNFVYPYFEDTALYAAIARRILHGATLYRDVFDHKTPGIFLLESIRLTLLGYSSLSARLFETAGVVLLAGLAVFALERRGYKGELLLKCSVLASSLGLFYSGVFWGLPERGQVEIYQAIFISASFCCYVLSERKENIVYPVAVGICIGWVMWLKPTFLPAVFVYLLAYLWRNRSGGRAWLCYLVGVSITSIFMLLFLFVCGDVDGFVWLLTAHHEAYLHSVNSTNLETLLRLLDFVSLFPAYKYAGFIVVLCLISVLFGYRNSRFLRQNLIAFLLFLTAVYAYMLSGYGFNYHSIPVVCSIFILIFSVLVNGEAEGSVRFHKIFGIVTLFVIGAAVLGSDKFSGEQRMAIAMMVGDSSLKEAYHVMGAEMHYYRYDDEEEAAHYLNDRYGNQYKFYILGLGAVTYLEANGENASRHLVTIFGQMPTYSLAEPIMSEIRADLAKEVPQAILVRINDQFPWFGVPASSYDRMLSDSILSSWVEKNYYLRGKLNSSFIAYERKPIGAKP</sequence>
<feature type="transmembrane region" description="Helical" evidence="1">
    <location>
        <begin position="165"/>
        <end position="195"/>
    </location>
</feature>
<evidence type="ECO:0008006" key="4">
    <source>
        <dbReference type="Google" id="ProtNLM"/>
    </source>
</evidence>
<organism evidence="2 3">
    <name type="scientific">Pseudomonas mangiferae</name>
    <dbReference type="NCBI Taxonomy" id="2593654"/>
    <lineage>
        <taxon>Bacteria</taxon>
        <taxon>Pseudomonadati</taxon>
        <taxon>Pseudomonadota</taxon>
        <taxon>Gammaproteobacteria</taxon>
        <taxon>Pseudomonadales</taxon>
        <taxon>Pseudomonadaceae</taxon>
        <taxon>Pseudomonas</taxon>
    </lineage>
</organism>
<dbReference type="EMBL" id="VJOY01000002">
    <property type="protein sequence ID" value="TRX76166.1"/>
    <property type="molecule type" value="Genomic_DNA"/>
</dbReference>
<feature type="transmembrane region" description="Helical" evidence="1">
    <location>
        <begin position="269"/>
        <end position="286"/>
    </location>
</feature>
<name>A0A553H345_9PSED</name>
<evidence type="ECO:0000313" key="2">
    <source>
        <dbReference type="EMBL" id="TRX76166.1"/>
    </source>
</evidence>
<feature type="transmembrane region" description="Helical" evidence="1">
    <location>
        <begin position="351"/>
        <end position="367"/>
    </location>
</feature>
<dbReference type="OrthoDB" id="5056808at2"/>
<reference evidence="2 3" key="1">
    <citation type="submission" date="2019-07" db="EMBL/GenBank/DDBJ databases">
        <title>Pseudomonas mangiferae sp. nov., isolated from bark of mango tree in Thailand.</title>
        <authorList>
            <person name="Srisuk N."/>
            <person name="Anurat P."/>
        </authorList>
    </citation>
    <scope>NUCLEOTIDE SEQUENCE [LARGE SCALE GENOMIC DNA]</scope>
    <source>
        <strain evidence="2 3">DMKU_BBB3-04</strain>
    </source>
</reference>